<dbReference type="EMBL" id="HG934468">
    <property type="protein sequence ID" value="CDN32154.1"/>
    <property type="molecule type" value="Genomic_DNA"/>
</dbReference>
<evidence type="ECO:0000256" key="3">
    <source>
        <dbReference type="SAM" id="Coils"/>
    </source>
</evidence>
<reference evidence="5 6" key="1">
    <citation type="journal article" date="2015" name="Genome Announc.">
        <title>Complete Genome Sequence of the Novel Leech Symbiont Mucinivorans hirudinis M3T.</title>
        <authorList>
            <person name="Nelson M.C."/>
            <person name="Bomar L."/>
            <person name="Graf J."/>
        </authorList>
    </citation>
    <scope>NUCLEOTIDE SEQUENCE [LARGE SCALE GENOMIC DNA]</scope>
    <source>
        <strain evidence="6">M3</strain>
    </source>
</reference>
<dbReference type="STRING" id="1433126.BN938_2081"/>
<dbReference type="Proteomes" id="UP000027616">
    <property type="component" value="Chromosome I"/>
</dbReference>
<organism evidence="5 6">
    <name type="scientific">Mucinivorans hirudinis</name>
    <dbReference type="NCBI Taxonomy" id="1433126"/>
    <lineage>
        <taxon>Bacteria</taxon>
        <taxon>Pseudomonadati</taxon>
        <taxon>Bacteroidota</taxon>
        <taxon>Bacteroidia</taxon>
        <taxon>Bacteroidales</taxon>
        <taxon>Rikenellaceae</taxon>
        <taxon>Mucinivorans</taxon>
    </lineage>
</organism>
<dbReference type="KEGG" id="rbc:BN938_2081"/>
<proteinExistence type="inferred from homology"/>
<keyword evidence="6" id="KW-1185">Reference proteome</keyword>
<dbReference type="PANTHER" id="PTHR35089:SF1">
    <property type="entry name" value="CHAPERONE PROTEIN SKP"/>
    <property type="match status" value="1"/>
</dbReference>
<dbReference type="Gene3D" id="3.30.910.20">
    <property type="entry name" value="Skp domain"/>
    <property type="match status" value="1"/>
</dbReference>
<evidence type="ECO:0000313" key="5">
    <source>
        <dbReference type="EMBL" id="CDN32154.1"/>
    </source>
</evidence>
<keyword evidence="3" id="KW-0175">Coiled coil</keyword>
<dbReference type="GO" id="GO:0051082">
    <property type="term" value="F:unfolded protein binding"/>
    <property type="evidence" value="ECO:0007669"/>
    <property type="project" value="InterPro"/>
</dbReference>
<evidence type="ECO:0000256" key="2">
    <source>
        <dbReference type="ARBA" id="ARBA00022729"/>
    </source>
</evidence>
<gene>
    <name evidence="5" type="ORF">BN938_2081</name>
</gene>
<evidence type="ECO:0000313" key="6">
    <source>
        <dbReference type="Proteomes" id="UP000027616"/>
    </source>
</evidence>
<dbReference type="Pfam" id="PF03938">
    <property type="entry name" value="OmpH"/>
    <property type="match status" value="1"/>
</dbReference>
<dbReference type="GO" id="GO:0050821">
    <property type="term" value="P:protein stabilization"/>
    <property type="evidence" value="ECO:0007669"/>
    <property type="project" value="TreeGrafter"/>
</dbReference>
<sequence length="199" mass="22809">MKSFITQLHPRPSQIHNHNNDNKPKNKIMKTLKILFIAAFVLVGATTMAQNLKLAYLNSNEIMAALPEMEEFQKKAQAYRQEMLDQLEEMQVEYSNKMNDYKNKFEGWSDAVRQQKLKEVQDLQSRIEAFAQDAEQDVAKKNQEWIKPIVDKVQNAIKEVGKEHGFTYIFDTVQGSIVYMDEATATNAGPLVKGKLGVK</sequence>
<feature type="region of interest" description="Disordered" evidence="4">
    <location>
        <begin position="1"/>
        <end position="24"/>
    </location>
</feature>
<evidence type="ECO:0000256" key="1">
    <source>
        <dbReference type="ARBA" id="ARBA00009091"/>
    </source>
</evidence>
<dbReference type="InterPro" id="IPR005632">
    <property type="entry name" value="Chaperone_Skp"/>
</dbReference>
<dbReference type="InterPro" id="IPR024930">
    <property type="entry name" value="Skp_dom_sf"/>
</dbReference>
<comment type="similarity">
    <text evidence="1">Belongs to the Skp family.</text>
</comment>
<dbReference type="PANTHER" id="PTHR35089">
    <property type="entry name" value="CHAPERONE PROTEIN SKP"/>
    <property type="match status" value="1"/>
</dbReference>
<dbReference type="GO" id="GO:0005829">
    <property type="term" value="C:cytosol"/>
    <property type="evidence" value="ECO:0007669"/>
    <property type="project" value="TreeGrafter"/>
</dbReference>
<protein>
    <submittedName>
        <fullName evidence="5">Outer membrane protein H</fullName>
    </submittedName>
</protein>
<accession>A0A060RDV6</accession>
<feature type="coiled-coil region" evidence="3">
    <location>
        <begin position="69"/>
        <end position="133"/>
    </location>
</feature>
<keyword evidence="2" id="KW-0732">Signal</keyword>
<dbReference type="AlphaFoldDB" id="A0A060RDV6"/>
<dbReference type="SMART" id="SM00935">
    <property type="entry name" value="OmpH"/>
    <property type="match status" value="1"/>
</dbReference>
<name>A0A060RDV6_9BACT</name>
<dbReference type="HOGENOM" id="CLU_053320_3_0_10"/>
<dbReference type="SUPFAM" id="SSF111384">
    <property type="entry name" value="OmpH-like"/>
    <property type="match status" value="1"/>
</dbReference>
<dbReference type="eggNOG" id="COG2825">
    <property type="taxonomic scope" value="Bacteria"/>
</dbReference>
<evidence type="ECO:0000256" key="4">
    <source>
        <dbReference type="SAM" id="MobiDB-lite"/>
    </source>
</evidence>